<dbReference type="PANTHER" id="PTHR44196">
    <property type="entry name" value="DEHYDROGENASE/REDUCTASE SDR FAMILY MEMBER 7B"/>
    <property type="match status" value="1"/>
</dbReference>
<dbReference type="Pfam" id="PF00106">
    <property type="entry name" value="adh_short"/>
    <property type="match status" value="1"/>
</dbReference>
<evidence type="ECO:0000256" key="2">
    <source>
        <dbReference type="ARBA" id="ARBA00023002"/>
    </source>
</evidence>
<evidence type="ECO:0000313" key="5">
    <source>
        <dbReference type="Proteomes" id="UP000295096"/>
    </source>
</evidence>
<proteinExistence type="inferred from homology"/>
<sequence>MPEPQATNTEARPLAVVTGASSGIGRELAKCCARDGFDLVIAADEPAIEQAASELRSLGAGVEAVQADLATMEGVDRLVAALRGRPVAALLANAGRGLGHGFLDQDFAAVRHVIDTNITGTLRLLQQVGRGMRDRGEGRILITGSIAGFSPGTYQAVYNASKAFLDSFSFALRHEVKDRGVTVTCLMPGATETEFFERAEMLDTKIGQSKKDDPAMVAETGYKAMMRGDGDVVTGWHNKLQTAIASITPAGMLAEQHRKMAEPGSAPDR</sequence>
<feature type="domain" description="Ketoreductase" evidence="3">
    <location>
        <begin position="13"/>
        <end position="193"/>
    </location>
</feature>
<dbReference type="PRINTS" id="PR00081">
    <property type="entry name" value="GDHRDH"/>
</dbReference>
<evidence type="ECO:0000259" key="3">
    <source>
        <dbReference type="SMART" id="SM00822"/>
    </source>
</evidence>
<gene>
    <name evidence="4" type="ORF">E2C06_25180</name>
</gene>
<dbReference type="InterPro" id="IPR002347">
    <property type="entry name" value="SDR_fam"/>
</dbReference>
<dbReference type="GO" id="GO:0016491">
    <property type="term" value="F:oxidoreductase activity"/>
    <property type="evidence" value="ECO:0007669"/>
    <property type="project" value="UniProtKB-KW"/>
</dbReference>
<keyword evidence="2" id="KW-0560">Oxidoreductase</keyword>
<comment type="caution">
    <text evidence="4">The sequence shown here is derived from an EMBL/GenBank/DDBJ whole genome shotgun (WGS) entry which is preliminary data.</text>
</comment>
<keyword evidence="5" id="KW-1185">Reference proteome</keyword>
<reference evidence="4 5" key="1">
    <citation type="journal article" date="2016" name="J. Microbiol.">
        <title>Dankookia rubra gen. nov., sp. nov., an alphaproteobacterium isolated from sediment of a shallow stream.</title>
        <authorList>
            <person name="Kim W.H."/>
            <person name="Kim D.H."/>
            <person name="Kang K."/>
            <person name="Ahn T.Y."/>
        </authorList>
    </citation>
    <scope>NUCLEOTIDE SEQUENCE [LARGE SCALE GENOMIC DNA]</scope>
    <source>
        <strain evidence="4 5">JCM30602</strain>
    </source>
</reference>
<accession>A0A4R5QA15</accession>
<dbReference type="PANTHER" id="PTHR44196:SF2">
    <property type="entry name" value="SHORT-CHAIN DEHYDROGENASE-RELATED"/>
    <property type="match status" value="1"/>
</dbReference>
<comment type="similarity">
    <text evidence="1">Belongs to the short-chain dehydrogenases/reductases (SDR) family.</text>
</comment>
<dbReference type="InterPro" id="IPR020904">
    <property type="entry name" value="Sc_DH/Rdtase_CS"/>
</dbReference>
<dbReference type="RefSeq" id="WP_133291347.1">
    <property type="nucleotide sequence ID" value="NZ_SMSJ01000051.1"/>
</dbReference>
<dbReference type="EMBL" id="SMSJ01000051">
    <property type="protein sequence ID" value="TDH59870.1"/>
    <property type="molecule type" value="Genomic_DNA"/>
</dbReference>
<dbReference type="InterPro" id="IPR057326">
    <property type="entry name" value="KR_dom"/>
</dbReference>
<protein>
    <submittedName>
        <fullName evidence="4">SDR family NAD(P)-dependent oxidoreductase</fullName>
    </submittedName>
</protein>
<name>A0A4R5QA15_9PROT</name>
<dbReference type="PROSITE" id="PS00061">
    <property type="entry name" value="ADH_SHORT"/>
    <property type="match status" value="1"/>
</dbReference>
<organism evidence="4 5">
    <name type="scientific">Dankookia rubra</name>
    <dbReference type="NCBI Taxonomy" id="1442381"/>
    <lineage>
        <taxon>Bacteria</taxon>
        <taxon>Pseudomonadati</taxon>
        <taxon>Pseudomonadota</taxon>
        <taxon>Alphaproteobacteria</taxon>
        <taxon>Acetobacterales</taxon>
        <taxon>Roseomonadaceae</taxon>
        <taxon>Dankookia</taxon>
    </lineage>
</organism>
<evidence type="ECO:0000256" key="1">
    <source>
        <dbReference type="ARBA" id="ARBA00006484"/>
    </source>
</evidence>
<dbReference type="Proteomes" id="UP000295096">
    <property type="component" value="Unassembled WGS sequence"/>
</dbReference>
<evidence type="ECO:0000313" key="4">
    <source>
        <dbReference type="EMBL" id="TDH59870.1"/>
    </source>
</evidence>
<dbReference type="InterPro" id="IPR036291">
    <property type="entry name" value="NAD(P)-bd_dom_sf"/>
</dbReference>
<dbReference type="SMART" id="SM00822">
    <property type="entry name" value="PKS_KR"/>
    <property type="match status" value="1"/>
</dbReference>
<dbReference type="OrthoDB" id="8477999at2"/>
<dbReference type="AlphaFoldDB" id="A0A4R5QA15"/>
<dbReference type="GO" id="GO:0016020">
    <property type="term" value="C:membrane"/>
    <property type="evidence" value="ECO:0007669"/>
    <property type="project" value="TreeGrafter"/>
</dbReference>
<dbReference type="CDD" id="cd05233">
    <property type="entry name" value="SDR_c"/>
    <property type="match status" value="1"/>
</dbReference>
<dbReference type="Gene3D" id="3.40.50.720">
    <property type="entry name" value="NAD(P)-binding Rossmann-like Domain"/>
    <property type="match status" value="1"/>
</dbReference>
<dbReference type="SUPFAM" id="SSF51735">
    <property type="entry name" value="NAD(P)-binding Rossmann-fold domains"/>
    <property type="match status" value="1"/>
</dbReference>